<dbReference type="Proteomes" id="UP000824151">
    <property type="component" value="Unassembled WGS sequence"/>
</dbReference>
<evidence type="ECO:0000313" key="1">
    <source>
        <dbReference type="EMBL" id="HIW98657.1"/>
    </source>
</evidence>
<gene>
    <name evidence="1" type="ORF">H9871_00780</name>
</gene>
<sequence>ARSTGSVAEPDAGAEGREARQAQRLQRWLHAAVMACAEELAQGGPSLWLEGGAAAGGPDLAADVAADVAAEVAADRATELGEPSTVTPQPLDGTIDLRSSAVPGQAQADASSSVECRVHMSYGRSLDVQGEPSVVPVMLNRLRQIHLMAQA</sequence>
<accession>A0A9D1S2F5</accession>
<evidence type="ECO:0000313" key="2">
    <source>
        <dbReference type="Proteomes" id="UP000824151"/>
    </source>
</evidence>
<organism evidence="1 2">
    <name type="scientific">Candidatus Nesterenkonia stercoripullorum</name>
    <dbReference type="NCBI Taxonomy" id="2838701"/>
    <lineage>
        <taxon>Bacteria</taxon>
        <taxon>Bacillati</taxon>
        <taxon>Actinomycetota</taxon>
        <taxon>Actinomycetes</taxon>
        <taxon>Micrococcales</taxon>
        <taxon>Micrococcaceae</taxon>
        <taxon>Nesterenkonia</taxon>
    </lineage>
</organism>
<proteinExistence type="predicted"/>
<dbReference type="AlphaFoldDB" id="A0A9D1S2F5"/>
<dbReference type="EMBL" id="DXGD01000029">
    <property type="protein sequence ID" value="HIW98657.1"/>
    <property type="molecule type" value="Genomic_DNA"/>
</dbReference>
<comment type="caution">
    <text evidence="1">The sequence shown here is derived from an EMBL/GenBank/DDBJ whole genome shotgun (WGS) entry which is preliminary data.</text>
</comment>
<reference evidence="1" key="1">
    <citation type="journal article" date="2021" name="PeerJ">
        <title>Extensive microbial diversity within the chicken gut microbiome revealed by metagenomics and culture.</title>
        <authorList>
            <person name="Gilroy R."/>
            <person name="Ravi A."/>
            <person name="Getino M."/>
            <person name="Pursley I."/>
            <person name="Horton D.L."/>
            <person name="Alikhan N.F."/>
            <person name="Baker D."/>
            <person name="Gharbi K."/>
            <person name="Hall N."/>
            <person name="Watson M."/>
            <person name="Adriaenssens E.M."/>
            <person name="Foster-Nyarko E."/>
            <person name="Jarju S."/>
            <person name="Secka A."/>
            <person name="Antonio M."/>
            <person name="Oren A."/>
            <person name="Chaudhuri R.R."/>
            <person name="La Ragione R."/>
            <person name="Hildebrand F."/>
            <person name="Pallen M.J."/>
        </authorList>
    </citation>
    <scope>NUCLEOTIDE SEQUENCE</scope>
    <source>
        <strain evidence="1">ChiHejej3B27-3195</strain>
    </source>
</reference>
<protein>
    <submittedName>
        <fullName evidence="1">Uncharacterized protein</fullName>
    </submittedName>
</protein>
<name>A0A9D1S2F5_9MICC</name>
<feature type="non-terminal residue" evidence="1">
    <location>
        <position position="1"/>
    </location>
</feature>
<reference evidence="1" key="2">
    <citation type="submission" date="2021-04" db="EMBL/GenBank/DDBJ databases">
        <authorList>
            <person name="Gilroy R."/>
        </authorList>
    </citation>
    <scope>NUCLEOTIDE SEQUENCE</scope>
    <source>
        <strain evidence="1">ChiHejej3B27-3195</strain>
    </source>
</reference>